<gene>
    <name evidence="3" type="ORF">MPRF_10190</name>
</gene>
<evidence type="ECO:0000259" key="2">
    <source>
        <dbReference type="Pfam" id="PF00582"/>
    </source>
</evidence>
<dbReference type="Proteomes" id="UP000466554">
    <property type="component" value="Chromosome"/>
</dbReference>
<dbReference type="EMBL" id="AP022598">
    <property type="protein sequence ID" value="BBY74120.1"/>
    <property type="molecule type" value="Genomic_DNA"/>
</dbReference>
<protein>
    <submittedName>
        <fullName evidence="3">Universal stress protein</fullName>
    </submittedName>
</protein>
<dbReference type="PANTHER" id="PTHR46268:SF6">
    <property type="entry name" value="UNIVERSAL STRESS PROTEIN UP12"/>
    <property type="match status" value="1"/>
</dbReference>
<feature type="domain" description="UspA" evidence="2">
    <location>
        <begin position="30"/>
        <end position="172"/>
    </location>
</feature>
<dbReference type="InterPro" id="IPR006015">
    <property type="entry name" value="Universal_stress_UspA"/>
</dbReference>
<sequence>MWIAALSPISERPYTQAWRQLSGEITVADYRTIVVGTDGSQTSLRAVDKAAAIAADNGAKLIVATVFSARQRPAAAPDPDQPGREDYRTEGDAPVYDLLHDAASRARAHGADDVHERAIEGVPADALIALADEVGADLLVVGSVGYNSVVGRLVGSVPRLVRRRAGTEVMVVDTAE</sequence>
<dbReference type="InterPro" id="IPR006016">
    <property type="entry name" value="UspA"/>
</dbReference>
<evidence type="ECO:0000313" key="3">
    <source>
        <dbReference type="EMBL" id="BBY74120.1"/>
    </source>
</evidence>
<proteinExistence type="inferred from homology"/>
<dbReference type="PRINTS" id="PR01438">
    <property type="entry name" value="UNVRSLSTRESS"/>
</dbReference>
<dbReference type="InterPro" id="IPR014729">
    <property type="entry name" value="Rossmann-like_a/b/a_fold"/>
</dbReference>
<dbReference type="Gene3D" id="3.40.50.620">
    <property type="entry name" value="HUPs"/>
    <property type="match status" value="1"/>
</dbReference>
<organism evidence="3 4">
    <name type="scientific">Mycolicibacterium parafortuitum</name>
    <name type="common">Mycobacterium parafortuitum</name>
    <dbReference type="NCBI Taxonomy" id="39692"/>
    <lineage>
        <taxon>Bacteria</taxon>
        <taxon>Bacillati</taxon>
        <taxon>Actinomycetota</taxon>
        <taxon>Actinomycetes</taxon>
        <taxon>Mycobacteriales</taxon>
        <taxon>Mycobacteriaceae</taxon>
        <taxon>Mycolicibacterium</taxon>
    </lineage>
</organism>
<dbReference type="AlphaFoldDB" id="A0A7I7TY94"/>
<evidence type="ECO:0000313" key="4">
    <source>
        <dbReference type="Proteomes" id="UP000466554"/>
    </source>
</evidence>
<dbReference type="Pfam" id="PF00582">
    <property type="entry name" value="Usp"/>
    <property type="match status" value="1"/>
</dbReference>
<name>A0A7I7TY94_MYCPF</name>
<dbReference type="PANTHER" id="PTHR46268">
    <property type="entry name" value="STRESS RESPONSE PROTEIN NHAX"/>
    <property type="match status" value="1"/>
</dbReference>
<reference evidence="3 4" key="1">
    <citation type="journal article" date="2019" name="Emerg. Microbes Infect.">
        <title>Comprehensive subspecies identification of 175 nontuberculous mycobacteria species based on 7547 genomic profiles.</title>
        <authorList>
            <person name="Matsumoto Y."/>
            <person name="Kinjo T."/>
            <person name="Motooka D."/>
            <person name="Nabeya D."/>
            <person name="Jung N."/>
            <person name="Uechi K."/>
            <person name="Horii T."/>
            <person name="Iida T."/>
            <person name="Fujita J."/>
            <person name="Nakamura S."/>
        </authorList>
    </citation>
    <scope>NUCLEOTIDE SEQUENCE [LARGE SCALE GENOMIC DNA]</scope>
    <source>
        <strain evidence="3 4">JCM 6367</strain>
    </source>
</reference>
<dbReference type="SUPFAM" id="SSF52402">
    <property type="entry name" value="Adenine nucleotide alpha hydrolases-like"/>
    <property type="match status" value="1"/>
</dbReference>
<accession>A0A7I7TY94</accession>
<comment type="similarity">
    <text evidence="1">Belongs to the universal stress protein A family.</text>
</comment>
<evidence type="ECO:0000256" key="1">
    <source>
        <dbReference type="ARBA" id="ARBA00008791"/>
    </source>
</evidence>
<dbReference type="CDD" id="cd00293">
    <property type="entry name" value="USP-like"/>
    <property type="match status" value="1"/>
</dbReference>